<protein>
    <submittedName>
        <fullName evidence="1">Uncharacterized protein</fullName>
    </submittedName>
</protein>
<proteinExistence type="predicted"/>
<accession>A0A7C9EQT0</accession>
<reference evidence="1" key="1">
    <citation type="journal article" date="2013" name="J. Plant Res.">
        <title>Effect of fungi and light on seed germination of three Opuntia species from semiarid lands of central Mexico.</title>
        <authorList>
            <person name="Delgado-Sanchez P."/>
            <person name="Jimenez-Bremont J.F."/>
            <person name="Guerrero-Gonzalez Mde L."/>
            <person name="Flores J."/>
        </authorList>
    </citation>
    <scope>NUCLEOTIDE SEQUENCE</scope>
    <source>
        <tissue evidence="1">Cladode</tissue>
    </source>
</reference>
<organism evidence="1">
    <name type="scientific">Opuntia streptacantha</name>
    <name type="common">Prickly pear cactus</name>
    <name type="synonym">Opuntia cardona</name>
    <dbReference type="NCBI Taxonomy" id="393608"/>
    <lineage>
        <taxon>Eukaryota</taxon>
        <taxon>Viridiplantae</taxon>
        <taxon>Streptophyta</taxon>
        <taxon>Embryophyta</taxon>
        <taxon>Tracheophyta</taxon>
        <taxon>Spermatophyta</taxon>
        <taxon>Magnoliopsida</taxon>
        <taxon>eudicotyledons</taxon>
        <taxon>Gunneridae</taxon>
        <taxon>Pentapetalae</taxon>
        <taxon>Caryophyllales</taxon>
        <taxon>Cactineae</taxon>
        <taxon>Cactaceae</taxon>
        <taxon>Opuntioideae</taxon>
        <taxon>Opuntia</taxon>
    </lineage>
</organism>
<sequence>MAHTILGIKQPDCNRKMVNPAFVNISPISSSLQSPMRGKVIGGQSNLISRKLPITAAHLITTTNPSSHLNRIFLFAELNPSLEQIPLPSQLLNFSQQRGSGAHCALQLGLDSQLCERCSL</sequence>
<reference evidence="1" key="2">
    <citation type="submission" date="2020-07" db="EMBL/GenBank/DDBJ databases">
        <authorList>
            <person name="Vera ALvarez R."/>
            <person name="Arias-Moreno D.M."/>
            <person name="Jimenez-Jacinto V."/>
            <person name="Jimenez-Bremont J.F."/>
            <person name="Swaminathan K."/>
            <person name="Moose S.P."/>
            <person name="Guerrero-Gonzalez M.L."/>
            <person name="Marino-Ramirez L."/>
            <person name="Landsman D."/>
            <person name="Rodriguez-Kessler M."/>
            <person name="Delgado-Sanchez P."/>
        </authorList>
    </citation>
    <scope>NUCLEOTIDE SEQUENCE</scope>
    <source>
        <tissue evidence="1">Cladode</tissue>
    </source>
</reference>
<dbReference type="EMBL" id="GISG01248051">
    <property type="protein sequence ID" value="MBA4670605.1"/>
    <property type="molecule type" value="Transcribed_RNA"/>
</dbReference>
<dbReference type="AlphaFoldDB" id="A0A7C9EQT0"/>
<evidence type="ECO:0000313" key="1">
    <source>
        <dbReference type="EMBL" id="MBA4670605.1"/>
    </source>
</evidence>
<dbReference type="EMBL" id="GISG01248050">
    <property type="protein sequence ID" value="MBA4670604.1"/>
    <property type="molecule type" value="Transcribed_RNA"/>
</dbReference>
<name>A0A7C9EQT0_OPUST</name>